<feature type="compositionally biased region" description="Low complexity" evidence="1">
    <location>
        <begin position="281"/>
        <end position="298"/>
    </location>
</feature>
<dbReference type="AlphaFoldDB" id="A0AAD4NHD5"/>
<feature type="compositionally biased region" description="Polar residues" evidence="1">
    <location>
        <begin position="350"/>
        <end position="365"/>
    </location>
</feature>
<feature type="compositionally biased region" description="Polar residues" evidence="1">
    <location>
        <begin position="299"/>
        <end position="318"/>
    </location>
</feature>
<feature type="region of interest" description="Disordered" evidence="1">
    <location>
        <begin position="600"/>
        <end position="619"/>
    </location>
</feature>
<feature type="region of interest" description="Disordered" evidence="1">
    <location>
        <begin position="551"/>
        <end position="586"/>
    </location>
</feature>
<feature type="compositionally biased region" description="Gly residues" evidence="1">
    <location>
        <begin position="206"/>
        <end position="220"/>
    </location>
</feature>
<feature type="domain" description="ARC105/Med15 mediator subunit C-terminal" evidence="2">
    <location>
        <begin position="638"/>
        <end position="744"/>
    </location>
</feature>
<evidence type="ECO:0000313" key="3">
    <source>
        <dbReference type="EMBL" id="KAI1729521.1"/>
    </source>
</evidence>
<feature type="compositionally biased region" description="Low complexity" evidence="1">
    <location>
        <begin position="319"/>
        <end position="349"/>
    </location>
</feature>
<organism evidence="3 4">
    <name type="scientific">Ditylenchus destructor</name>
    <dbReference type="NCBI Taxonomy" id="166010"/>
    <lineage>
        <taxon>Eukaryota</taxon>
        <taxon>Metazoa</taxon>
        <taxon>Ecdysozoa</taxon>
        <taxon>Nematoda</taxon>
        <taxon>Chromadorea</taxon>
        <taxon>Rhabditida</taxon>
        <taxon>Tylenchina</taxon>
        <taxon>Tylenchomorpha</taxon>
        <taxon>Sphaerularioidea</taxon>
        <taxon>Anguinidae</taxon>
        <taxon>Anguininae</taxon>
        <taxon>Ditylenchus</taxon>
    </lineage>
</organism>
<dbReference type="EMBL" id="JAKKPZ010000001">
    <property type="protein sequence ID" value="KAI1729521.1"/>
    <property type="molecule type" value="Genomic_DNA"/>
</dbReference>
<evidence type="ECO:0000313" key="4">
    <source>
        <dbReference type="Proteomes" id="UP001201812"/>
    </source>
</evidence>
<feature type="compositionally biased region" description="Basic and acidic residues" evidence="1">
    <location>
        <begin position="563"/>
        <end position="586"/>
    </location>
</feature>
<dbReference type="Proteomes" id="UP001201812">
    <property type="component" value="Unassembled WGS sequence"/>
</dbReference>
<feature type="region of interest" description="Disordered" evidence="1">
    <location>
        <begin position="182"/>
        <end position="421"/>
    </location>
</feature>
<evidence type="ECO:0000259" key="2">
    <source>
        <dbReference type="Pfam" id="PF21539"/>
    </source>
</evidence>
<keyword evidence="4" id="KW-1185">Reference proteome</keyword>
<gene>
    <name evidence="3" type="ORF">DdX_01764</name>
</gene>
<feature type="compositionally biased region" description="Low complexity" evidence="1">
    <location>
        <begin position="182"/>
        <end position="205"/>
    </location>
</feature>
<dbReference type="InterPro" id="IPR048386">
    <property type="entry name" value="Med15_C"/>
</dbReference>
<evidence type="ECO:0000256" key="1">
    <source>
        <dbReference type="SAM" id="MobiDB-lite"/>
    </source>
</evidence>
<name>A0AAD4NHD5_9BILA</name>
<feature type="compositionally biased region" description="Polar residues" evidence="1">
    <location>
        <begin position="256"/>
        <end position="280"/>
    </location>
</feature>
<comment type="caution">
    <text evidence="3">The sequence shown here is derived from an EMBL/GenBank/DDBJ whole genome shotgun (WGS) entry which is preliminary data.</text>
</comment>
<sequence>MNYGDQQQHFIAQQQRLAQQQGQPQRMQMPMPQQGMPMQRQPPQNIHMGGQYPVGMQPGPTQQQTMQHQRILMQQQGQPMSMYQQQPQGMQHHDQSDQAFQQHHGYQQPTTREALVNQQRMSNLTVAFQQLPEEDRLQIQREQDPERRKMMFQALMNRRQQSMMNGASSANPSQMQMAMQQRMAAAHQNAQQQHHQGSPMMYGQQQPGGIGGNQVQGGPGMQTNIGGPPMHMQRIPSQSAFGSGPDQQNSQQQQQPGLMSNIQTMGAQTQPSAQTNMQGNQQMSTPQSQTHQTHSLHQPASNQSSIGHPASQPQQQPMSVGPHSHHSQQGSSPMPSQQQGGPQSLQQASTGPLSVQQPRSHQQSLPAPGYMGSPAVQPGQVASTGPHSVGGPGSVRPNTPGSRPVPSVPPTSVPPPSIDQNAPEYKEALERLKNYHEPVKRLYFRLKIDDPTGSVNKTLVTSLERVIEIMEGQRVVDMHLIEKLINNVRKALAAHNPSRYLYDTLKKISNMQQASESTHTAVTPMHNILPDPWHDVRHLQIKVPDHVRRLVESQGEGNPAKENIIKNDRKRKSEHDAKDIPPEKKERNLLATLAASFSTDPSITHTSAKNDNSLEPSSQNIQPVRVECFNGNWIRLNSKTSQELNQLPMSYKFDSDFKPISESCSHVQLLVASSKTKAVNGSAPILRLLLPVDYPESPVQLYNGQGSNCFEENALLEQFKLRLDLGINLHSLMDVANAWAEFVEESHGKQKSKHLNGFGLTKEGQTFQSIVSH</sequence>
<feature type="region of interest" description="Disordered" evidence="1">
    <location>
        <begin position="1"/>
        <end position="40"/>
    </location>
</feature>
<protein>
    <recommendedName>
        <fullName evidence="2">ARC105/Med15 mediator subunit C-terminal domain-containing protein</fullName>
    </recommendedName>
</protein>
<feature type="compositionally biased region" description="Pro residues" evidence="1">
    <location>
        <begin position="406"/>
        <end position="417"/>
    </location>
</feature>
<accession>A0AAD4NHD5</accession>
<dbReference type="Pfam" id="PF21539">
    <property type="entry name" value="Med15_C"/>
    <property type="match status" value="1"/>
</dbReference>
<reference evidence="3" key="1">
    <citation type="submission" date="2022-01" db="EMBL/GenBank/DDBJ databases">
        <title>Genome Sequence Resource for Two Populations of Ditylenchus destructor, the Migratory Endoparasitic Phytonematode.</title>
        <authorList>
            <person name="Zhang H."/>
            <person name="Lin R."/>
            <person name="Xie B."/>
        </authorList>
    </citation>
    <scope>NUCLEOTIDE SEQUENCE</scope>
    <source>
        <strain evidence="3">BazhouSP</strain>
    </source>
</reference>
<proteinExistence type="predicted"/>